<dbReference type="Pfam" id="PF04977">
    <property type="entry name" value="DivIC"/>
    <property type="match status" value="1"/>
</dbReference>
<gene>
    <name evidence="2" type="ORF">WMO28_10855</name>
</gene>
<dbReference type="RefSeq" id="WP_349056993.1">
    <property type="nucleotide sequence ID" value="NZ_JBBMEJ010000012.1"/>
</dbReference>
<evidence type="ECO:0000256" key="1">
    <source>
        <dbReference type="SAM" id="Phobius"/>
    </source>
</evidence>
<dbReference type="InterPro" id="IPR007060">
    <property type="entry name" value="FtsL/DivIC"/>
</dbReference>
<keyword evidence="3" id="KW-1185">Reference proteome</keyword>
<keyword evidence="1" id="KW-0812">Transmembrane</keyword>
<reference evidence="2 3" key="1">
    <citation type="submission" date="2024-03" db="EMBL/GenBank/DDBJ databases">
        <title>Human intestinal bacterial collection.</title>
        <authorList>
            <person name="Pauvert C."/>
            <person name="Hitch T.C.A."/>
            <person name="Clavel T."/>
        </authorList>
    </citation>
    <scope>NUCLEOTIDE SEQUENCE [LARGE SCALE GENOMIC DNA]</scope>
    <source>
        <strain evidence="2 3">CLA-JM-H16</strain>
    </source>
</reference>
<keyword evidence="1" id="KW-0472">Membrane</keyword>
<dbReference type="EMBL" id="JBBMEJ010000012">
    <property type="protein sequence ID" value="MEQ2371433.1"/>
    <property type="molecule type" value="Genomic_DNA"/>
</dbReference>
<organism evidence="2 3">
    <name type="scientific">Blautia aquisgranensis</name>
    <dbReference type="NCBI Taxonomy" id="3133153"/>
    <lineage>
        <taxon>Bacteria</taxon>
        <taxon>Bacillati</taxon>
        <taxon>Bacillota</taxon>
        <taxon>Clostridia</taxon>
        <taxon>Lachnospirales</taxon>
        <taxon>Lachnospiraceae</taxon>
        <taxon>Blautia</taxon>
    </lineage>
</organism>
<feature type="transmembrane region" description="Helical" evidence="1">
    <location>
        <begin position="15"/>
        <end position="36"/>
    </location>
</feature>
<proteinExistence type="predicted"/>
<evidence type="ECO:0000313" key="2">
    <source>
        <dbReference type="EMBL" id="MEQ2371433.1"/>
    </source>
</evidence>
<accession>A0ABV1BFM9</accession>
<keyword evidence="1" id="KW-1133">Transmembrane helix</keyword>
<evidence type="ECO:0000313" key="3">
    <source>
        <dbReference type="Proteomes" id="UP001473063"/>
    </source>
</evidence>
<sequence length="104" mass="11820">MKKPGKGKGKKKIGYNYLGMIGITTIALILLGGLMVQSKALERRLDYYDSKAAALETSIENEKERTKDIDAQKEYMKTDEYVEEAAREKLGLVKDNEIVFQEEK</sequence>
<comment type="caution">
    <text evidence="2">The sequence shown here is derived from an EMBL/GenBank/DDBJ whole genome shotgun (WGS) entry which is preliminary data.</text>
</comment>
<name>A0ABV1BFM9_9FIRM</name>
<dbReference type="Proteomes" id="UP001473063">
    <property type="component" value="Unassembled WGS sequence"/>
</dbReference>
<protein>
    <submittedName>
        <fullName evidence="2">Septum formation initiator family protein</fullName>
    </submittedName>
</protein>